<dbReference type="PANTHER" id="PTHR42923:SF17">
    <property type="entry name" value="AMINE OXIDASE DOMAIN-CONTAINING PROTEIN"/>
    <property type="match status" value="1"/>
</dbReference>
<dbReference type="Proteomes" id="UP000279384">
    <property type="component" value="Unassembled WGS sequence"/>
</dbReference>
<organism evidence="2 3">
    <name type="scientific">Vogesella indigofera</name>
    <name type="common">Pseudomonas indigofera</name>
    <dbReference type="NCBI Taxonomy" id="45465"/>
    <lineage>
        <taxon>Bacteria</taxon>
        <taxon>Pseudomonadati</taxon>
        <taxon>Pseudomonadota</taxon>
        <taxon>Betaproteobacteria</taxon>
        <taxon>Neisseriales</taxon>
        <taxon>Chromobacteriaceae</taxon>
        <taxon>Vogesella</taxon>
    </lineage>
</organism>
<dbReference type="InterPro" id="IPR036188">
    <property type="entry name" value="FAD/NAD-bd_sf"/>
</dbReference>
<dbReference type="RefSeq" id="WP_120809212.1">
    <property type="nucleotide sequence ID" value="NZ_RBID01000001.1"/>
</dbReference>
<sequence>MKIAVVGAGIAGLSSAWLLSRAGHQVVLFEAAAYAGGHSNTVDVELEGLRAPVDTGFLVHNDRTYPNLIRLFALLGVPVRASEMTFSVVLEQENVEWAGSSLATLFAQKRNLLRPTFWRMVGDILRLHRLAPQLQRESRDSGETLGQILDRYRFSAALRDWYLLPMGAAIWSSSTRDMAAFPASTFFDFCANHGLMQILDRPQWKTVQGGSREYVRRMVAGIGEVRLSSPVRQVRRDERGVTLCSRHGDEHFEQLVLACHSDQALALLGDASDGERALLSQLRYQPNRAVLHTDASFLPARRQAWAAWNYRMGEGGPSSQPVMVSYLLNQLQGLPFLSPVIVTLNPYREPQGKLAEFDYAHPLFDRAAIAAQQSLATIQGRQRTWFAGAWAGYGFHEDGLKAGMAVAQALGAPIPWDISVPLAAHPLQPQPAVVAP</sequence>
<dbReference type="AlphaFoldDB" id="A0A495BNN4"/>
<comment type="caution">
    <text evidence="2">The sequence shown here is derived from an EMBL/GenBank/DDBJ whole genome shotgun (WGS) entry which is preliminary data.</text>
</comment>
<reference evidence="2 3" key="1">
    <citation type="submission" date="2018-10" db="EMBL/GenBank/DDBJ databases">
        <title>Genomic Encyclopedia of Type Strains, Phase IV (KMG-IV): sequencing the most valuable type-strain genomes for metagenomic binning, comparative biology and taxonomic classification.</title>
        <authorList>
            <person name="Goeker M."/>
        </authorList>
    </citation>
    <scope>NUCLEOTIDE SEQUENCE [LARGE SCALE GENOMIC DNA]</scope>
    <source>
        <strain evidence="2 3">DSM 3303</strain>
    </source>
</reference>
<feature type="domain" description="Amine oxidase" evidence="1">
    <location>
        <begin position="10"/>
        <end position="286"/>
    </location>
</feature>
<accession>A0A495BNN4</accession>
<dbReference type="Pfam" id="PF01593">
    <property type="entry name" value="Amino_oxidase"/>
    <property type="match status" value="1"/>
</dbReference>
<name>A0A495BNN4_VOGIN</name>
<evidence type="ECO:0000313" key="3">
    <source>
        <dbReference type="Proteomes" id="UP000279384"/>
    </source>
</evidence>
<dbReference type="InterPro" id="IPR050464">
    <property type="entry name" value="Zeta_carotene_desat/Oxidored"/>
</dbReference>
<gene>
    <name evidence="2" type="ORF">C8E02_0057</name>
</gene>
<dbReference type="GO" id="GO:0016491">
    <property type="term" value="F:oxidoreductase activity"/>
    <property type="evidence" value="ECO:0007669"/>
    <property type="project" value="InterPro"/>
</dbReference>
<protein>
    <submittedName>
        <fullName evidence="2">Putative NAD/FAD-binding protein</fullName>
    </submittedName>
</protein>
<dbReference type="PANTHER" id="PTHR42923">
    <property type="entry name" value="PROTOPORPHYRINOGEN OXIDASE"/>
    <property type="match status" value="1"/>
</dbReference>
<dbReference type="SUPFAM" id="SSF51905">
    <property type="entry name" value="FAD/NAD(P)-binding domain"/>
    <property type="match status" value="1"/>
</dbReference>
<proteinExistence type="predicted"/>
<evidence type="ECO:0000313" key="2">
    <source>
        <dbReference type="EMBL" id="RKQ63043.1"/>
    </source>
</evidence>
<dbReference type="EMBL" id="RBID01000001">
    <property type="protein sequence ID" value="RKQ63043.1"/>
    <property type="molecule type" value="Genomic_DNA"/>
</dbReference>
<dbReference type="InterPro" id="IPR002937">
    <property type="entry name" value="Amino_oxidase"/>
</dbReference>
<dbReference type="Gene3D" id="3.50.50.60">
    <property type="entry name" value="FAD/NAD(P)-binding domain"/>
    <property type="match status" value="1"/>
</dbReference>
<evidence type="ECO:0000259" key="1">
    <source>
        <dbReference type="Pfam" id="PF01593"/>
    </source>
</evidence>